<protein>
    <recommendedName>
        <fullName evidence="1">DUF6970 domain-containing protein</fullName>
    </recommendedName>
</protein>
<name>A0A328BI39_9BACT</name>
<evidence type="ECO:0000313" key="3">
    <source>
        <dbReference type="Proteomes" id="UP000248553"/>
    </source>
</evidence>
<dbReference type="Proteomes" id="UP000248553">
    <property type="component" value="Unassembled WGS sequence"/>
</dbReference>
<gene>
    <name evidence="2" type="ORF">DLM85_17635</name>
</gene>
<sequence length="85" mass="9648">MDDKIQAHLNAKAENPRIRILSYQYRGQTVYYETSPCCDQYTTLYDAKGNVLCAPDGGITGRGDGKCADFEKNRTAEQLIWQDPR</sequence>
<keyword evidence="3" id="KW-1185">Reference proteome</keyword>
<comment type="caution">
    <text evidence="2">The sequence shown here is derived from an EMBL/GenBank/DDBJ whole genome shotgun (WGS) entry which is preliminary data.</text>
</comment>
<reference evidence="3" key="1">
    <citation type="submission" date="2018-05" db="EMBL/GenBank/DDBJ databases">
        <authorList>
            <person name="Nie L."/>
        </authorList>
    </citation>
    <scope>NUCLEOTIDE SEQUENCE [LARGE SCALE GENOMIC DNA]</scope>
    <source>
        <strain evidence="3">NL</strain>
    </source>
</reference>
<feature type="domain" description="DUF6970" evidence="1">
    <location>
        <begin position="8"/>
        <end position="83"/>
    </location>
</feature>
<evidence type="ECO:0000313" key="2">
    <source>
        <dbReference type="EMBL" id="RAK64718.1"/>
    </source>
</evidence>
<dbReference type="InterPro" id="IPR054243">
    <property type="entry name" value="DUF6970"/>
</dbReference>
<dbReference type="Pfam" id="PF22311">
    <property type="entry name" value="DUF6970"/>
    <property type="match status" value="1"/>
</dbReference>
<evidence type="ECO:0000259" key="1">
    <source>
        <dbReference type="Pfam" id="PF22311"/>
    </source>
</evidence>
<accession>A0A328BI39</accession>
<organism evidence="2 3">
    <name type="scientific">Hymenobacter edaphi</name>
    <dbReference type="NCBI Taxonomy" id="2211146"/>
    <lineage>
        <taxon>Bacteria</taxon>
        <taxon>Pseudomonadati</taxon>
        <taxon>Bacteroidota</taxon>
        <taxon>Cytophagia</taxon>
        <taxon>Cytophagales</taxon>
        <taxon>Hymenobacteraceae</taxon>
        <taxon>Hymenobacter</taxon>
    </lineage>
</organism>
<dbReference type="AlphaFoldDB" id="A0A328BI39"/>
<dbReference type="OrthoDB" id="676710at2"/>
<dbReference type="EMBL" id="QHKM01000006">
    <property type="protein sequence ID" value="RAK64718.1"/>
    <property type="molecule type" value="Genomic_DNA"/>
</dbReference>
<proteinExistence type="predicted"/>